<evidence type="ECO:0000313" key="3">
    <source>
        <dbReference type="Proteomes" id="UP000319801"/>
    </source>
</evidence>
<keyword evidence="1" id="KW-0472">Membrane</keyword>
<name>A0A556TM73_BAGYA</name>
<gene>
    <name evidence="2" type="ORF">Baya_1826</name>
</gene>
<dbReference type="Proteomes" id="UP000319801">
    <property type="component" value="Unassembled WGS sequence"/>
</dbReference>
<keyword evidence="1" id="KW-0812">Transmembrane</keyword>
<organism evidence="2 3">
    <name type="scientific">Bagarius yarrelli</name>
    <name type="common">Goonch</name>
    <name type="synonym">Bagrus yarrelli</name>
    <dbReference type="NCBI Taxonomy" id="175774"/>
    <lineage>
        <taxon>Eukaryota</taxon>
        <taxon>Metazoa</taxon>
        <taxon>Chordata</taxon>
        <taxon>Craniata</taxon>
        <taxon>Vertebrata</taxon>
        <taxon>Euteleostomi</taxon>
        <taxon>Actinopterygii</taxon>
        <taxon>Neopterygii</taxon>
        <taxon>Teleostei</taxon>
        <taxon>Ostariophysi</taxon>
        <taxon>Siluriformes</taxon>
        <taxon>Sisoridae</taxon>
        <taxon>Sisorinae</taxon>
        <taxon>Bagarius</taxon>
    </lineage>
</organism>
<accession>A0A556TM73</accession>
<evidence type="ECO:0000313" key="2">
    <source>
        <dbReference type="EMBL" id="TSK20278.1"/>
    </source>
</evidence>
<dbReference type="AlphaFoldDB" id="A0A556TM73"/>
<feature type="transmembrane region" description="Helical" evidence="1">
    <location>
        <begin position="59"/>
        <end position="77"/>
    </location>
</feature>
<comment type="caution">
    <text evidence="2">The sequence shown here is derived from an EMBL/GenBank/DDBJ whole genome shotgun (WGS) entry which is preliminary data.</text>
</comment>
<dbReference type="EMBL" id="VCAZ01000005">
    <property type="protein sequence ID" value="TSK20278.1"/>
    <property type="molecule type" value="Genomic_DNA"/>
</dbReference>
<proteinExistence type="predicted"/>
<reference evidence="2 3" key="1">
    <citation type="journal article" date="2019" name="Genome Biol. Evol.">
        <title>Whole-Genome Sequencing of the Giant Devil Catfish, Bagarius yarrelli.</title>
        <authorList>
            <person name="Jiang W."/>
            <person name="Lv Y."/>
            <person name="Cheng L."/>
            <person name="Yang K."/>
            <person name="Chao B."/>
            <person name="Wang X."/>
            <person name="Li Y."/>
            <person name="Pan X."/>
            <person name="You X."/>
            <person name="Zhang Y."/>
            <person name="Yang J."/>
            <person name="Li J."/>
            <person name="Zhang X."/>
            <person name="Liu S."/>
            <person name="Sun C."/>
            <person name="Yang J."/>
            <person name="Shi Q."/>
        </authorList>
    </citation>
    <scope>NUCLEOTIDE SEQUENCE [LARGE SCALE GENOMIC DNA]</scope>
    <source>
        <strain evidence="2">JWS20170419001</strain>
        <tissue evidence="2">Muscle</tissue>
    </source>
</reference>
<keyword evidence="1" id="KW-1133">Transmembrane helix</keyword>
<protein>
    <submittedName>
        <fullName evidence="2">Uncharacterized protein</fullName>
    </submittedName>
</protein>
<sequence length="82" mass="9838">MKVQHVAKCVLVAGRRTTLMTVLRQRWRLLLGFVRAYGTCHSYEVMRKEQERERERERFYGFSVLHVGYFLYGLHMGKTENL</sequence>
<keyword evidence="3" id="KW-1185">Reference proteome</keyword>
<evidence type="ECO:0000256" key="1">
    <source>
        <dbReference type="SAM" id="Phobius"/>
    </source>
</evidence>